<dbReference type="GO" id="GO:0009244">
    <property type="term" value="P:lipopolysaccharide core region biosynthetic process"/>
    <property type="evidence" value="ECO:0007669"/>
    <property type="project" value="UniProtKB-UniRule"/>
</dbReference>
<evidence type="ECO:0000256" key="5">
    <source>
        <dbReference type="ARBA" id="ARBA00010327"/>
    </source>
</evidence>
<comment type="similarity">
    <text evidence="5 18">Belongs to the protein kinase superfamily. KdkA/RfaP family.</text>
</comment>
<keyword evidence="7 18" id="KW-0997">Cell inner membrane</keyword>
<feature type="active site" evidence="18">
    <location>
        <position position="600"/>
    </location>
</feature>
<dbReference type="EC" id="2.7.1.166" evidence="18"/>
<evidence type="ECO:0000256" key="16">
    <source>
        <dbReference type="ARBA" id="ARBA00034417"/>
    </source>
</evidence>
<dbReference type="NCBIfam" id="NF002475">
    <property type="entry name" value="PRK01723.1"/>
    <property type="match status" value="1"/>
</dbReference>
<organism evidence="22 23">
    <name type="scientific">Pseudidiomarina marina</name>
    <dbReference type="NCBI Taxonomy" id="502366"/>
    <lineage>
        <taxon>Bacteria</taxon>
        <taxon>Pseudomonadati</taxon>
        <taxon>Pseudomonadota</taxon>
        <taxon>Gammaproteobacteria</taxon>
        <taxon>Alteromonadales</taxon>
        <taxon>Idiomarinaceae</taxon>
        <taxon>Pseudidiomarina</taxon>
    </lineage>
</organism>
<name>A0A432YIE1_9GAMM</name>
<keyword evidence="6 18" id="KW-1003">Cell membrane</keyword>
<dbReference type="FunFam" id="3.40.50.11720:FF:000001">
    <property type="entry name" value="3-deoxy-D-manno-octulosonic acid transferase"/>
    <property type="match status" value="1"/>
</dbReference>
<comment type="function">
    <text evidence="18">Catalyzes the ATP-dependent phosphorylation of the 3-deoxy-D-manno-octulosonic acid (Kdo) residue in Kdo-lipid IV(A) at the 4-OH position.</text>
</comment>
<accession>A0A432YIE1</accession>
<dbReference type="InterPro" id="IPR022826">
    <property type="entry name" value="KDO_kinase"/>
</dbReference>
<evidence type="ECO:0000256" key="1">
    <source>
        <dbReference type="ARBA" id="ARBA00004388"/>
    </source>
</evidence>
<sequence length="672" mass="76246">MTVWYKLLIRFATPLVFIYLWLRGAKASAYRERWSERLALQKIPPQVRDGIVIHCVSVGETVAARGLIERVLHAYPHLPVTLTSMTPTAAEMALKLFGERVFHSYLPIDTPGAMKRFISKLSPRLLIVLETEVWPCLLEQCHLRNIPVLVVNARMSERSAKSYQKYAWLLGPIWQRVNFIAAQTNASAERFEALKVPNDKLAVRGNLKHDFQVSDEIHQQAKSWRDELNRPVLVAASTHDGEDAQILEAFSSVLGQHPNALLIIVPRHPERFDSVARLIEQQQFSYVRRSTAQTVQPSHQVFLADSMGELLLWYAVADAAFVGGSLIERGGHNPLEPIATHTAVISGPHVFNFDEIYQRLKAVDGVHIVADAKALAAAWNEWLAHPQQATQHANHAFDEFANDQGATEAILQDIERFVPFARNAEKVRTMSMIKTAKPNDKMEIWYDPSILDGCTSDHFDASFWQSQNKVKGSATGRSTAFFVDAGEHGLLLRHYYRGGLVGKVNKDRFKREPIANSRAMAEFSLLLKLRELALPVPRPVAARYVEAPVWGYRADILVEVIPNAQDLFKLLLQRSLTDSEWQQVGRTIRELHSAGVYHSDLNCHNIMLDDNGKCWIVDFDKCGFKAEGEWREANLQRLLRSFNKELTKAKEANRAFHFNETRDWPLLVDAYS</sequence>
<keyword evidence="11 18" id="KW-0067">ATP-binding</keyword>
<dbReference type="Gene3D" id="1.10.510.10">
    <property type="entry name" value="Transferase(Phosphotransferase) domain 1"/>
    <property type="match status" value="1"/>
</dbReference>
<evidence type="ECO:0000256" key="6">
    <source>
        <dbReference type="ARBA" id="ARBA00022475"/>
    </source>
</evidence>
<dbReference type="GO" id="GO:0004672">
    <property type="term" value="F:protein kinase activity"/>
    <property type="evidence" value="ECO:0007669"/>
    <property type="project" value="InterPro"/>
</dbReference>
<keyword evidence="23" id="KW-1185">Reference proteome</keyword>
<dbReference type="InterPro" id="IPR038107">
    <property type="entry name" value="Glycos_transf_N_sf"/>
</dbReference>
<dbReference type="OrthoDB" id="9789797at2"/>
<evidence type="ECO:0000256" key="20">
    <source>
        <dbReference type="PIRSR" id="PIRSR639901-2"/>
    </source>
</evidence>
<keyword evidence="12" id="KW-0812">Transmembrane</keyword>
<feature type="site" description="Transition state stabilizer" evidence="20">
    <location>
        <position position="208"/>
    </location>
</feature>
<dbReference type="GO" id="GO:0009245">
    <property type="term" value="P:lipid A biosynthetic process"/>
    <property type="evidence" value="ECO:0007669"/>
    <property type="project" value="TreeGrafter"/>
</dbReference>
<evidence type="ECO:0000256" key="18">
    <source>
        <dbReference type="HAMAP-Rule" id="MF_00521"/>
    </source>
</evidence>
<protein>
    <recommendedName>
        <fullName evidence="15 18">3-deoxy-D-manno-octulosonic acid kinase</fullName>
        <shortName evidence="18">Kdo kinase</shortName>
        <ecNumber evidence="18">2.7.1.166</ecNumber>
    </recommendedName>
</protein>
<evidence type="ECO:0000256" key="4">
    <source>
        <dbReference type="ARBA" id="ARBA00006380"/>
    </source>
</evidence>
<comment type="pathway">
    <text evidence="3 18">Bacterial outer membrane biogenesis; LPS core biosynthesis.</text>
</comment>
<dbReference type="Pfam" id="PF00534">
    <property type="entry name" value="Glycos_transf_1"/>
    <property type="match status" value="1"/>
</dbReference>
<dbReference type="GO" id="GO:0043842">
    <property type="term" value="F:Kdo transferase activity"/>
    <property type="evidence" value="ECO:0007669"/>
    <property type="project" value="UniProtKB-EC"/>
</dbReference>
<dbReference type="RefSeq" id="WP_126758375.1">
    <property type="nucleotide sequence ID" value="NZ_PIPZ01000001.1"/>
</dbReference>
<evidence type="ECO:0000256" key="8">
    <source>
        <dbReference type="ARBA" id="ARBA00022679"/>
    </source>
</evidence>
<dbReference type="Pfam" id="PF06293">
    <property type="entry name" value="Kdo"/>
    <property type="match status" value="1"/>
</dbReference>
<dbReference type="SUPFAM" id="SSF56112">
    <property type="entry name" value="Protein kinase-like (PK-like)"/>
    <property type="match status" value="1"/>
</dbReference>
<dbReference type="GO" id="GO:0005524">
    <property type="term" value="F:ATP binding"/>
    <property type="evidence" value="ECO:0007669"/>
    <property type="project" value="UniProtKB-UniRule"/>
</dbReference>
<dbReference type="FunFam" id="3.40.50.2000:FF:000032">
    <property type="entry name" value="3-deoxy-D-manno-octulosonic acid transferase"/>
    <property type="match status" value="1"/>
</dbReference>
<dbReference type="PANTHER" id="PTHR42755">
    <property type="entry name" value="3-DEOXY-MANNO-OCTULOSONATE CYTIDYLYLTRANSFERASE"/>
    <property type="match status" value="1"/>
</dbReference>
<keyword evidence="13 18" id="KW-0448">Lipopolysaccharide biosynthesis</keyword>
<evidence type="ECO:0000256" key="17">
    <source>
        <dbReference type="ARBA" id="ARBA00049183"/>
    </source>
</evidence>
<dbReference type="HAMAP" id="MF_00521">
    <property type="entry name" value="KDO_kinase"/>
    <property type="match status" value="1"/>
</dbReference>
<keyword evidence="10 18" id="KW-0418">Kinase</keyword>
<feature type="site" description="Transition state stabilizer" evidence="20">
    <location>
        <position position="130"/>
    </location>
</feature>
<dbReference type="PANTHER" id="PTHR42755:SF1">
    <property type="entry name" value="3-DEOXY-D-MANNO-OCTULOSONIC ACID TRANSFERASE, MITOCHONDRIAL-RELATED"/>
    <property type="match status" value="1"/>
</dbReference>
<comment type="catalytic activity">
    <reaction evidence="16 18">
        <text>an alpha-Kdo-(2-&gt;6)-lipid IVA + ATP = a 4-O-phospho-alpha-Kdo-(2-&gt;6)-lipid IVA + ADP + H(+)</text>
        <dbReference type="Rhea" id="RHEA:74271"/>
        <dbReference type="ChEBI" id="CHEBI:15378"/>
        <dbReference type="ChEBI" id="CHEBI:30616"/>
        <dbReference type="ChEBI" id="CHEBI:176428"/>
        <dbReference type="ChEBI" id="CHEBI:193140"/>
        <dbReference type="ChEBI" id="CHEBI:456216"/>
        <dbReference type="EC" id="2.7.1.166"/>
    </reaction>
</comment>
<dbReference type="EMBL" id="PIPZ01000001">
    <property type="protein sequence ID" value="RUO60726.1"/>
    <property type="molecule type" value="Genomic_DNA"/>
</dbReference>
<dbReference type="GO" id="GO:0005886">
    <property type="term" value="C:plasma membrane"/>
    <property type="evidence" value="ECO:0007669"/>
    <property type="project" value="UniProtKB-SubCell"/>
</dbReference>
<dbReference type="InterPro" id="IPR000719">
    <property type="entry name" value="Prot_kinase_dom"/>
</dbReference>
<keyword evidence="9 18" id="KW-0547">Nucleotide-binding</keyword>
<reference evidence="23" key="1">
    <citation type="journal article" date="2018" name="Front. Microbiol.">
        <title>Genome-Based Analysis Reveals the Taxonomy and Diversity of the Family Idiomarinaceae.</title>
        <authorList>
            <person name="Liu Y."/>
            <person name="Lai Q."/>
            <person name="Shao Z."/>
        </authorList>
    </citation>
    <scope>NUCLEOTIDE SEQUENCE [LARGE SCALE GENOMIC DNA]</scope>
    <source>
        <strain evidence="23">PIM1</strain>
    </source>
</reference>
<gene>
    <name evidence="18" type="primary">kdkA</name>
    <name evidence="22" type="ORF">CWI76_00075</name>
</gene>
<evidence type="ECO:0000313" key="23">
    <source>
        <dbReference type="Proteomes" id="UP000288127"/>
    </source>
</evidence>
<evidence type="ECO:0000256" key="10">
    <source>
        <dbReference type="ARBA" id="ARBA00022777"/>
    </source>
</evidence>
<evidence type="ECO:0000256" key="13">
    <source>
        <dbReference type="ARBA" id="ARBA00022985"/>
    </source>
</evidence>
<evidence type="ECO:0000256" key="19">
    <source>
        <dbReference type="PIRSR" id="PIRSR639901-1"/>
    </source>
</evidence>
<dbReference type="InterPro" id="IPR039901">
    <property type="entry name" value="Kdotransferase"/>
</dbReference>
<evidence type="ECO:0000256" key="7">
    <source>
        <dbReference type="ARBA" id="ARBA00022519"/>
    </source>
</evidence>
<keyword evidence="14 18" id="KW-0472">Membrane</keyword>
<dbReference type="NCBIfam" id="NF004388">
    <property type="entry name" value="PRK05749.1-4"/>
    <property type="match status" value="1"/>
</dbReference>
<comment type="caution">
    <text evidence="22">The sequence shown here is derived from an EMBL/GenBank/DDBJ whole genome shotgun (WGS) entry which is preliminary data.</text>
</comment>
<dbReference type="SUPFAM" id="SSF53756">
    <property type="entry name" value="UDP-Glycosyltransferase/glycogen phosphorylase"/>
    <property type="match status" value="1"/>
</dbReference>
<dbReference type="Pfam" id="PF04413">
    <property type="entry name" value="Glycos_transf_N"/>
    <property type="match status" value="1"/>
</dbReference>
<dbReference type="Proteomes" id="UP000288127">
    <property type="component" value="Unassembled WGS sequence"/>
</dbReference>
<dbReference type="InterPro" id="IPR001296">
    <property type="entry name" value="Glyco_trans_1"/>
</dbReference>
<evidence type="ECO:0000256" key="3">
    <source>
        <dbReference type="ARBA" id="ARBA00004713"/>
    </source>
</evidence>
<evidence type="ECO:0000256" key="12">
    <source>
        <dbReference type="ARBA" id="ARBA00022968"/>
    </source>
</evidence>
<dbReference type="PROSITE" id="PS50011">
    <property type="entry name" value="PROTEIN_KINASE_DOM"/>
    <property type="match status" value="1"/>
</dbReference>
<dbReference type="Gene3D" id="3.40.50.11720">
    <property type="entry name" value="3-Deoxy-D-manno-octulosonic-acid transferase, N-terminal domain"/>
    <property type="match status" value="1"/>
</dbReference>
<evidence type="ECO:0000256" key="15">
    <source>
        <dbReference type="ARBA" id="ARBA00029511"/>
    </source>
</evidence>
<evidence type="ECO:0000313" key="22">
    <source>
        <dbReference type="EMBL" id="RUO60726.1"/>
    </source>
</evidence>
<dbReference type="InterPro" id="IPR007507">
    <property type="entry name" value="Glycos_transf_N"/>
</dbReference>
<comment type="catalytic activity">
    <reaction evidence="17">
        <text>lipid IVA (E. coli) + CMP-3-deoxy-beta-D-manno-octulosonate = alpha-Kdo-(2-&gt;6)-lipid IVA (E. coli) + CMP + H(+)</text>
        <dbReference type="Rhea" id="RHEA:28066"/>
        <dbReference type="ChEBI" id="CHEBI:15378"/>
        <dbReference type="ChEBI" id="CHEBI:58603"/>
        <dbReference type="ChEBI" id="CHEBI:60364"/>
        <dbReference type="ChEBI" id="CHEBI:60377"/>
        <dbReference type="ChEBI" id="CHEBI:85987"/>
        <dbReference type="EC" id="2.4.99.12"/>
    </reaction>
</comment>
<proteinExistence type="inferred from homology"/>
<keyword evidence="12" id="KW-0735">Signal-anchor</keyword>
<dbReference type="UniPathway" id="UPA00958"/>
<dbReference type="AlphaFoldDB" id="A0A432YIE1"/>
<dbReference type="Gene3D" id="3.40.50.2000">
    <property type="entry name" value="Glycogen Phosphorylase B"/>
    <property type="match status" value="1"/>
</dbReference>
<evidence type="ECO:0000256" key="9">
    <source>
        <dbReference type="ARBA" id="ARBA00022741"/>
    </source>
</evidence>
<comment type="subcellular location">
    <subcellularLocation>
        <location evidence="2 18">Cell inner membrane</location>
        <topology evidence="2 18">Peripheral membrane protein</topology>
        <orientation evidence="2 18">Cytoplasmic side</orientation>
    </subcellularLocation>
    <subcellularLocation>
        <location evidence="1">Cell inner membrane</location>
        <topology evidence="1">Single-pass membrane protein</topology>
        <orientation evidence="1">Cytoplasmic side</orientation>
    </subcellularLocation>
</comment>
<evidence type="ECO:0000256" key="11">
    <source>
        <dbReference type="ARBA" id="ARBA00022840"/>
    </source>
</evidence>
<comment type="similarity">
    <text evidence="4">Belongs to the glycosyltransferase group 1 family. Glycosyltransferase 30 subfamily.</text>
</comment>
<dbReference type="InterPro" id="IPR011009">
    <property type="entry name" value="Kinase-like_dom_sf"/>
</dbReference>
<feature type="domain" description="Protein kinase" evidence="21">
    <location>
        <begin position="477"/>
        <end position="672"/>
    </location>
</feature>
<keyword evidence="8 18" id="KW-0808">Transferase</keyword>
<feature type="active site" description="Proton acceptor" evidence="19">
    <location>
        <position position="60"/>
    </location>
</feature>
<evidence type="ECO:0000256" key="14">
    <source>
        <dbReference type="ARBA" id="ARBA00023136"/>
    </source>
</evidence>
<evidence type="ECO:0000256" key="2">
    <source>
        <dbReference type="ARBA" id="ARBA00004515"/>
    </source>
</evidence>
<evidence type="ECO:0000259" key="21">
    <source>
        <dbReference type="PROSITE" id="PS50011"/>
    </source>
</evidence>